<comment type="caution">
    <text evidence="1">The sequence shown here is derived from an EMBL/GenBank/DDBJ whole genome shotgun (WGS) entry which is preliminary data.</text>
</comment>
<dbReference type="EMBL" id="JAPMOS010000042">
    <property type="protein sequence ID" value="KAJ4457672.1"/>
    <property type="molecule type" value="Genomic_DNA"/>
</dbReference>
<dbReference type="InterPro" id="IPR032675">
    <property type="entry name" value="LRR_dom_sf"/>
</dbReference>
<dbReference type="SUPFAM" id="SSF52047">
    <property type="entry name" value="RNI-like"/>
    <property type="match status" value="1"/>
</dbReference>
<keyword evidence="2" id="KW-1185">Reference proteome</keyword>
<sequence>MMSVAEDPTLMYIMLLGLSHTTRALVRGSMRALSFSGVHRNERVWSFFPAPTTSTSPTSQSQFGLMEHRHVSDPVRSPPDSDGEFDLVNPTLAASAAIPTADALATLVGPCAHLEELTLASERALWCGGREAATFGGWVTAAFRNHHALHTLRIPNLAGLSKGALFAILSELDGQLRVLEVNTRPRPLRGSLPETFMEAVARHCPRVESLRCLGLRGQLAPLCACAQLRDLWISGLVGECLDRVVTADLPKFIRPQGEQTYHPRPAQPAVPAAPLRDLSDQIALYSNEACLRRLTLHSPECAISLMPHTLLDRLTDLSVHWDLPATSTEPILVASTSLRTFTCGTKAGCPARVRLDCPRLEVLGVATLGGWSPMEFELNTPRLTAIGNLNALCQVTPLGPLPQLAALLSSTDDERVGPPPVMNTLLLGCGGPGFPGLRHISGLRCGSAAELQALVDRHPNLVTLQRIRLAAHDVVDAGALLLLDVPPHAALRSLELILSTAESSAAAAADLEIRAPGLVHLYLDPGPCKRVTLATARLRHLDLRGDGIRDVRLACPLAHLRSLRVGQVVVGGLGVFKCLLAARLPHLRALHCSLDQRSPAEVNKVMRWLARMPRLTTLSLADVHVDTLDVTGLPRLARLRLADSQVARRFEVPWGRMEEVACVSCSFEHPARCEGELLRQCPGLVSNIMLLFEARSS</sequence>
<reference evidence="1" key="1">
    <citation type="journal article" date="2022" name="bioRxiv">
        <title>Genomics of Preaxostyla Flagellates Illuminates Evolutionary Transitions and the Path Towards Mitochondrial Loss.</title>
        <authorList>
            <person name="Novak L.V.F."/>
            <person name="Treitli S.C."/>
            <person name="Pyrih J."/>
            <person name="Halakuc P."/>
            <person name="Pipaliya S.V."/>
            <person name="Vacek V."/>
            <person name="Brzon O."/>
            <person name="Soukal P."/>
            <person name="Eme L."/>
            <person name="Dacks J.B."/>
            <person name="Karnkowska A."/>
            <person name="Elias M."/>
            <person name="Hampl V."/>
        </authorList>
    </citation>
    <scope>NUCLEOTIDE SEQUENCE</scope>
    <source>
        <strain evidence="1">RCP-MX</strain>
    </source>
</reference>
<accession>A0ABQ8UH02</accession>
<name>A0ABQ8UH02_9EUKA</name>
<proteinExistence type="predicted"/>
<gene>
    <name evidence="1" type="ORF">PAPYR_6813</name>
</gene>
<protein>
    <submittedName>
        <fullName evidence="1">Uncharacterized protein</fullName>
    </submittedName>
</protein>
<evidence type="ECO:0000313" key="1">
    <source>
        <dbReference type="EMBL" id="KAJ4457672.1"/>
    </source>
</evidence>
<dbReference type="Proteomes" id="UP001141327">
    <property type="component" value="Unassembled WGS sequence"/>
</dbReference>
<organism evidence="1 2">
    <name type="scientific">Paratrimastix pyriformis</name>
    <dbReference type="NCBI Taxonomy" id="342808"/>
    <lineage>
        <taxon>Eukaryota</taxon>
        <taxon>Metamonada</taxon>
        <taxon>Preaxostyla</taxon>
        <taxon>Paratrimastigidae</taxon>
        <taxon>Paratrimastix</taxon>
    </lineage>
</organism>
<evidence type="ECO:0000313" key="2">
    <source>
        <dbReference type="Proteomes" id="UP001141327"/>
    </source>
</evidence>
<dbReference type="Gene3D" id="3.80.10.10">
    <property type="entry name" value="Ribonuclease Inhibitor"/>
    <property type="match status" value="1"/>
</dbReference>